<dbReference type="AlphaFoldDB" id="A0A7M4DV54"/>
<dbReference type="Pfam" id="PF00084">
    <property type="entry name" value="Sushi"/>
    <property type="match status" value="1"/>
</dbReference>
<name>A0A7M4DV54_CROPO</name>
<protein>
    <recommendedName>
        <fullName evidence="3">Sushi domain-containing protein</fullName>
    </recommendedName>
</protein>
<evidence type="ECO:0000313" key="5">
    <source>
        <dbReference type="Proteomes" id="UP000594220"/>
    </source>
</evidence>
<keyword evidence="5" id="KW-1185">Reference proteome</keyword>
<evidence type="ECO:0000256" key="2">
    <source>
        <dbReference type="PROSITE-ProRule" id="PRU00302"/>
    </source>
</evidence>
<dbReference type="PROSITE" id="PS50923">
    <property type="entry name" value="SUSHI"/>
    <property type="match status" value="1"/>
</dbReference>
<keyword evidence="1" id="KW-1015">Disulfide bond</keyword>
<organism evidence="4 5">
    <name type="scientific">Crocodylus porosus</name>
    <name type="common">Saltwater crocodile</name>
    <name type="synonym">Estuarine crocodile</name>
    <dbReference type="NCBI Taxonomy" id="8502"/>
    <lineage>
        <taxon>Eukaryota</taxon>
        <taxon>Metazoa</taxon>
        <taxon>Chordata</taxon>
        <taxon>Craniata</taxon>
        <taxon>Vertebrata</taxon>
        <taxon>Euteleostomi</taxon>
        <taxon>Archelosauria</taxon>
        <taxon>Archosauria</taxon>
        <taxon>Crocodylia</taxon>
        <taxon>Longirostres</taxon>
        <taxon>Crocodylidae</taxon>
        <taxon>Crocodylus</taxon>
    </lineage>
</organism>
<comment type="caution">
    <text evidence="2">Lacks conserved residue(s) required for the propagation of feature annotation.</text>
</comment>
<dbReference type="Proteomes" id="UP000594220">
    <property type="component" value="Unplaced"/>
</dbReference>
<dbReference type="InterPro" id="IPR000436">
    <property type="entry name" value="Sushi_SCR_CCP_dom"/>
</dbReference>
<proteinExistence type="predicted"/>
<evidence type="ECO:0000259" key="3">
    <source>
        <dbReference type="PROSITE" id="PS50923"/>
    </source>
</evidence>
<reference evidence="4" key="1">
    <citation type="submission" date="2025-08" db="UniProtKB">
        <authorList>
            <consortium name="Ensembl"/>
        </authorList>
    </citation>
    <scope>IDENTIFICATION</scope>
</reference>
<dbReference type="InterPro" id="IPR035976">
    <property type="entry name" value="Sushi/SCR/CCP_sf"/>
</dbReference>
<sequence length="105" mass="12054">AKTQKSRIPKILGSCRFSLYRFFHCFLLLLSLGTCGPLPRLTYAAPREDYSNRTSFPWGTTVEYTCRPGYTKRSASFLHCDRLSRWTCSAISLMGFDHEKGLFLC</sequence>
<dbReference type="CDD" id="cd00033">
    <property type="entry name" value="CCP"/>
    <property type="match status" value="1"/>
</dbReference>
<dbReference type="SUPFAM" id="SSF57535">
    <property type="entry name" value="Complement control module/SCR domain"/>
    <property type="match status" value="1"/>
</dbReference>
<accession>A0A7M4DV54</accession>
<feature type="domain" description="Sushi" evidence="3">
    <location>
        <begin position="33"/>
        <end position="105"/>
    </location>
</feature>
<evidence type="ECO:0000256" key="1">
    <source>
        <dbReference type="ARBA" id="ARBA00023157"/>
    </source>
</evidence>
<dbReference type="Ensembl" id="ENSCPRT00005000340.1">
    <property type="protein sequence ID" value="ENSCPRP00005000268.1"/>
    <property type="gene ID" value="ENSCPRG00005000257.1"/>
</dbReference>
<keyword evidence="2" id="KW-0768">Sushi</keyword>
<evidence type="ECO:0000313" key="4">
    <source>
        <dbReference type="Ensembl" id="ENSCPRP00005000268.1"/>
    </source>
</evidence>
<dbReference type="Gene3D" id="2.10.70.10">
    <property type="entry name" value="Complement Module, domain 1"/>
    <property type="match status" value="1"/>
</dbReference>
<reference evidence="4" key="2">
    <citation type="submission" date="2025-09" db="UniProtKB">
        <authorList>
            <consortium name="Ensembl"/>
        </authorList>
    </citation>
    <scope>IDENTIFICATION</scope>
</reference>